<evidence type="ECO:0000313" key="2">
    <source>
        <dbReference type="Proteomes" id="UP001597119"/>
    </source>
</evidence>
<reference evidence="1 2" key="1">
    <citation type="journal article" date="2019" name="Int. J. Syst. Evol. Microbiol.">
        <title>The Global Catalogue of Microorganisms (GCM) 10K type strain sequencing project: providing services to taxonomists for standard genome sequencing and annotation.</title>
        <authorList>
            <consortium name="The Broad Institute Genomics Platform"/>
            <consortium name="The Broad Institute Genome Sequencing Center for Infectious Disease"/>
            <person name="Wu L."/>
            <person name="Ma J."/>
        </authorList>
    </citation>
    <scope>NUCLEOTIDE SEQUENCE [LARGE SCALE GENOMIC DNA]</scope>
    <source>
        <strain evidence="1 2">CGMCC 1.12125</strain>
    </source>
</reference>
<dbReference type="Gene3D" id="1.10.10.10">
    <property type="entry name" value="Winged helix-like DNA-binding domain superfamily/Winged helix DNA-binding domain"/>
    <property type="match status" value="1"/>
</dbReference>
<evidence type="ECO:0000313" key="1">
    <source>
        <dbReference type="EMBL" id="MFD1588540.1"/>
    </source>
</evidence>
<organism evidence="1 2">
    <name type="scientific">Halorientalis brevis</name>
    <dbReference type="NCBI Taxonomy" id="1126241"/>
    <lineage>
        <taxon>Archaea</taxon>
        <taxon>Methanobacteriati</taxon>
        <taxon>Methanobacteriota</taxon>
        <taxon>Stenosarchaea group</taxon>
        <taxon>Halobacteria</taxon>
        <taxon>Halobacteriales</taxon>
        <taxon>Haloarculaceae</taxon>
        <taxon>Halorientalis</taxon>
    </lineage>
</organism>
<dbReference type="RefSeq" id="WP_247382058.1">
    <property type="nucleotide sequence ID" value="NZ_JALLGV010000013.1"/>
</dbReference>
<sequence>MTKEHLFSNIDRGAKEGPQITLNDTLLLGSMLEYLRFASKNGHEVGEKDEKKILGTLSKVETTLETTNINSQLVGRVSQVKKEIEEKHERSDSLDLKLKNELERKSVTWLNLLRQELAEENRISAADTGILAAEKLLDSPDNLFSDRVWGWLDDMPRNDLKESCRSIAVGNPISSVMLSLRAVEYCLQEWHEQETGEELDASWGSILNAMISYHISDEKEDGSLQEQLSGLPPVLSNLYYLKEKRNEVNHPKKSPSLQEGQRTLMIAVGTITEIYNEQVETQSIKIDGSAVEVKMDAESDSEIIMDIIDQLSSGVGNSVAKSRIYNIAIDSGFSEREVKNAIHDLLMDGYIYEPSDDKVTPI</sequence>
<dbReference type="EMBL" id="JBHUDJ010000013">
    <property type="protein sequence ID" value="MFD1588540.1"/>
    <property type="molecule type" value="Genomic_DNA"/>
</dbReference>
<dbReference type="Proteomes" id="UP001597119">
    <property type="component" value="Unassembled WGS sequence"/>
</dbReference>
<dbReference type="InterPro" id="IPR036388">
    <property type="entry name" value="WH-like_DNA-bd_sf"/>
</dbReference>
<name>A0ABD6CE55_9EURY</name>
<keyword evidence="2" id="KW-1185">Reference proteome</keyword>
<dbReference type="AlphaFoldDB" id="A0ABD6CE55"/>
<gene>
    <name evidence="1" type="ORF">ACFR9U_16300</name>
</gene>
<comment type="caution">
    <text evidence="1">The sequence shown here is derived from an EMBL/GenBank/DDBJ whole genome shotgun (WGS) entry which is preliminary data.</text>
</comment>
<accession>A0ABD6CE55</accession>
<proteinExistence type="predicted"/>
<protein>
    <submittedName>
        <fullName evidence="1">Uncharacterized protein</fullName>
    </submittedName>
</protein>